<feature type="transmembrane region" description="Helical" evidence="1">
    <location>
        <begin position="50"/>
        <end position="69"/>
    </location>
</feature>
<dbReference type="EMBL" id="FMJY01000001">
    <property type="protein sequence ID" value="SCO77835.1"/>
    <property type="molecule type" value="Genomic_DNA"/>
</dbReference>
<dbReference type="OrthoDB" id="3340520at2759"/>
<feature type="transmembrane region" description="Helical" evidence="1">
    <location>
        <begin position="26"/>
        <end position="43"/>
    </location>
</feature>
<organism evidence="2 3">
    <name type="scientific">Fusarium oxysporum</name>
    <name type="common">Fusarium vascular wilt</name>
    <dbReference type="NCBI Taxonomy" id="5507"/>
    <lineage>
        <taxon>Eukaryota</taxon>
        <taxon>Fungi</taxon>
        <taxon>Dikarya</taxon>
        <taxon>Ascomycota</taxon>
        <taxon>Pezizomycotina</taxon>
        <taxon>Sordariomycetes</taxon>
        <taxon>Hypocreomycetidae</taxon>
        <taxon>Hypocreales</taxon>
        <taxon>Nectriaceae</taxon>
        <taxon>Fusarium</taxon>
        <taxon>Fusarium oxysporum species complex</taxon>
    </lineage>
</organism>
<dbReference type="Pfam" id="PF07103">
    <property type="entry name" value="DUF1365"/>
    <property type="match status" value="1"/>
</dbReference>
<feature type="transmembrane region" description="Helical" evidence="1">
    <location>
        <begin position="75"/>
        <end position="93"/>
    </location>
</feature>
<dbReference type="AlphaFoldDB" id="A0A2H3SWS4"/>
<dbReference type="VEuPathDB" id="FungiDB:FOC4_g10013658"/>
<evidence type="ECO:0008006" key="4">
    <source>
        <dbReference type="Google" id="ProtNLM"/>
    </source>
</evidence>
<keyword evidence="1" id="KW-0472">Membrane</keyword>
<proteinExistence type="predicted"/>
<protein>
    <recommendedName>
        <fullName evidence="4">Cyclopropane-fatty-acyl-phospholipid synthase</fullName>
    </recommendedName>
</protein>
<dbReference type="PANTHER" id="PTHR33973">
    <property type="entry name" value="OS07G0153300 PROTEIN"/>
    <property type="match status" value="1"/>
</dbReference>
<evidence type="ECO:0000313" key="2">
    <source>
        <dbReference type="EMBL" id="SCO77835.1"/>
    </source>
</evidence>
<dbReference type="VEuPathDB" id="FungiDB:FOIG_07299"/>
<dbReference type="Proteomes" id="UP000219369">
    <property type="component" value="Unassembled WGS sequence"/>
</dbReference>
<dbReference type="VEuPathDB" id="FungiDB:FOXG_05230"/>
<dbReference type="VEuPathDB" id="FungiDB:FOMG_06610"/>
<name>A0A2H3SWS4_FUSOX</name>
<evidence type="ECO:0000313" key="3">
    <source>
        <dbReference type="Proteomes" id="UP000219369"/>
    </source>
</evidence>
<keyword evidence="1" id="KW-0812">Transmembrane</keyword>
<dbReference type="VEuPathDB" id="FungiDB:FOC1_g10012663"/>
<reference evidence="3" key="1">
    <citation type="submission" date="2016-09" db="EMBL/GenBank/DDBJ databases">
        <authorList>
            <person name="Guldener U."/>
        </authorList>
    </citation>
    <scope>NUCLEOTIDE SEQUENCE [LARGE SCALE GENOMIC DNA]</scope>
    <source>
        <strain evidence="3">V64-1</strain>
    </source>
</reference>
<evidence type="ECO:0000256" key="1">
    <source>
        <dbReference type="SAM" id="Phobius"/>
    </source>
</evidence>
<dbReference type="PANTHER" id="PTHR33973:SF4">
    <property type="entry name" value="OS07G0153300 PROTEIN"/>
    <property type="match status" value="1"/>
</dbReference>
<dbReference type="InterPro" id="IPR010775">
    <property type="entry name" value="DUF1365"/>
</dbReference>
<gene>
    <name evidence="2" type="ORF">FRV6_02047</name>
</gene>
<sequence>MDGLFEGSPLLSAALAADFVDGLLKRWWDLFTILATAWVYFVLARRLDVLLTLGFVAWKHASVMTSFVSHVKSRYITDAAFGICGIFLVGYYVSTWIVNHRVNPTASTAPPLLIPGRITHPRLYPQKHSFSYPYLMFGIPIEVSDNANGIIFANVHDPWSWFTQLFGLTALFDVCPADHLQRLRSDNGLGGKLDAYLESEGIDASRYPYAYLVTAAQFPGGFRFNPATFWFLYSSDKVLQAIILEMNNVFGERHPYLVARELQKEEEHIHNMTQNDQVLQRAQIKTTWRKRFHVSPFNSRKGSYSILAKDPLGPGMQGFRGLDISITLSSSKGQPKLVANLFSEGEAIDPYRISILGRVGFVSSWFGSVLTILPRFMMQSTILFFMHNLHFWYRPEPLKDSIGRSANWIEKILEQVFRKYLKYLVQRSTAPVTILYMPGGVAEASEETFISHSTCGPGDSACEIKIKVLTPIFYSRFVYYAHDSEAIFCEVAESCTLWTDKPEQLTRVFLKKGSPPIHASNLLDYMHFQLIKNLRRRPDKIERPLTSTNGHSSSVKGIDIRDFRMSSMDAFVLEQGDKELKNAYLRSVVRLFVADRIAMSSVGLLGMMELIGRVGVSWVLALLITETILGFS</sequence>
<dbReference type="VEuPathDB" id="FungiDB:FOZG_10999"/>
<keyword evidence="1" id="KW-1133">Transmembrane helix</keyword>
<accession>A0A2H3SWS4</accession>